<dbReference type="GO" id="GO:0045312">
    <property type="term" value="P:nor-spermidine biosynthetic process"/>
    <property type="evidence" value="ECO:0007669"/>
    <property type="project" value="InterPro"/>
</dbReference>
<evidence type="ECO:0000256" key="8">
    <source>
        <dbReference type="ARBA" id="ARBA00025802"/>
    </source>
</evidence>
<feature type="domain" description="Orn/DAP/Arg decarboxylase 2 C-terminal" evidence="12">
    <location>
        <begin position="141"/>
        <end position="335"/>
    </location>
</feature>
<dbReference type="SUPFAM" id="SSF50621">
    <property type="entry name" value="Alanine racemase C-terminal domain-like"/>
    <property type="match status" value="1"/>
</dbReference>
<proteinExistence type="inferred from homology"/>
<dbReference type="EMBL" id="CP012543">
    <property type="protein sequence ID" value="QCD46030.1"/>
    <property type="molecule type" value="Genomic_DNA"/>
</dbReference>
<comment type="catalytic activity">
    <reaction evidence="10">
        <text>carboxynorspermidine + H(+) = norspermidine + CO2</text>
        <dbReference type="Rhea" id="RHEA:34099"/>
        <dbReference type="ChEBI" id="CHEBI:15378"/>
        <dbReference type="ChEBI" id="CHEBI:16526"/>
        <dbReference type="ChEBI" id="CHEBI:57920"/>
        <dbReference type="ChEBI" id="CHEBI:65070"/>
        <dbReference type="EC" id="4.1.1.96"/>
    </reaction>
</comment>
<comment type="catalytic activity">
    <reaction evidence="9">
        <text>carboxyspermidine + H(+) = spermidine + CO2</text>
        <dbReference type="Rhea" id="RHEA:34095"/>
        <dbReference type="ChEBI" id="CHEBI:15378"/>
        <dbReference type="ChEBI" id="CHEBI:16526"/>
        <dbReference type="ChEBI" id="CHEBI:57834"/>
        <dbReference type="ChEBI" id="CHEBI:65072"/>
        <dbReference type="EC" id="4.1.1.96"/>
    </reaction>
</comment>
<dbReference type="PIRSF" id="PIRSF038941">
    <property type="entry name" value="NspC"/>
    <property type="match status" value="1"/>
</dbReference>
<evidence type="ECO:0000313" key="13">
    <source>
        <dbReference type="EMBL" id="QCD46030.1"/>
    </source>
</evidence>
<evidence type="ECO:0000259" key="12">
    <source>
        <dbReference type="Pfam" id="PF00278"/>
    </source>
</evidence>
<evidence type="ECO:0000256" key="3">
    <source>
        <dbReference type="ARBA" id="ARBA00013633"/>
    </source>
</evidence>
<protein>
    <recommendedName>
        <fullName evidence="3">Carboxynorspermidine/carboxyspermidine decarboxylase</fullName>
        <ecNumber evidence="2">4.1.1.96</ecNumber>
    </recommendedName>
</protein>
<evidence type="ECO:0000256" key="6">
    <source>
        <dbReference type="ARBA" id="ARBA00023066"/>
    </source>
</evidence>
<evidence type="ECO:0000256" key="7">
    <source>
        <dbReference type="ARBA" id="ARBA00023239"/>
    </source>
</evidence>
<feature type="binding site" evidence="11">
    <location>
        <position position="240"/>
    </location>
    <ligand>
        <name>substrate</name>
    </ligand>
</feature>
<comment type="similarity">
    <text evidence="8">Belongs to the Orn/Lys/Arg decarboxylase class-II family. NspC subfamily.</text>
</comment>
<evidence type="ECO:0000256" key="9">
    <source>
        <dbReference type="ARBA" id="ARBA00047351"/>
    </source>
</evidence>
<dbReference type="GO" id="GO:0008836">
    <property type="term" value="F:diaminopimelate decarboxylase activity"/>
    <property type="evidence" value="ECO:0007669"/>
    <property type="project" value="TreeGrafter"/>
</dbReference>
<evidence type="ECO:0000256" key="4">
    <source>
        <dbReference type="ARBA" id="ARBA00022793"/>
    </source>
</evidence>
<dbReference type="NCBIfam" id="TIGR01047">
    <property type="entry name" value="nspC"/>
    <property type="match status" value="1"/>
</dbReference>
<dbReference type="Gene3D" id="2.40.37.10">
    <property type="entry name" value="Lyase, Ornithine Decarboxylase, Chain A, domain 1"/>
    <property type="match status" value="1"/>
</dbReference>
<keyword evidence="7 13" id="KW-0456">Lyase</keyword>
<dbReference type="PANTHER" id="PTHR43727">
    <property type="entry name" value="DIAMINOPIMELATE DECARBOXYLASE"/>
    <property type="match status" value="1"/>
</dbReference>
<dbReference type="GO" id="GO:0008295">
    <property type="term" value="P:spermidine biosynthetic process"/>
    <property type="evidence" value="ECO:0007669"/>
    <property type="project" value="UniProtKB-KW"/>
</dbReference>
<dbReference type="PANTHER" id="PTHR43727:SF1">
    <property type="entry name" value="CARBOXYNORSPERMIDINE_CARBOXYSPERMIDINE DECARBOXYLASE"/>
    <property type="match status" value="1"/>
</dbReference>
<name>A0A6G5QK36_CAMRE</name>
<comment type="cofactor">
    <cofactor evidence="1">
        <name>pyridoxal 5'-phosphate</name>
        <dbReference type="ChEBI" id="CHEBI:597326"/>
    </cofactor>
</comment>
<dbReference type="Gene3D" id="3.20.20.10">
    <property type="entry name" value="Alanine racemase"/>
    <property type="match status" value="1"/>
</dbReference>
<dbReference type="InterPro" id="IPR022643">
    <property type="entry name" value="De-COase2_C"/>
</dbReference>
<evidence type="ECO:0000256" key="2">
    <source>
        <dbReference type="ARBA" id="ARBA00012259"/>
    </source>
</evidence>
<sequence>MNEILSKIKTPAYVCEEAKVRKNLEILKRVKDESGAKVLVALKGFAFSGVMGLVGEYLDGATCSGLYEAKFAAKYARGEIHTYSPAFKDEDIDEVLALSRHVVFNSFAQWAKFKQKALAAGVTCGLRVNPELSVAPTDAYNPCGRYSRLGITRANFDADALEGITGLHFHALCEESAQSLETVLMAFEEKFGEFIPRMKWVNFGGGHHVTKEGYDVDLLINLIKNFRAKYGVEVYIEPGEAVGWQTGFLAASVLDFVQNEKTIAILDVSAEAHMPDTVLMPYRPAVRGESKGGKFSYRFGGNTCLAGDIVGLDAGEPEYKFDAPLSVGDKVIFEDQIHYTIVKNTTFNGIKLPDLLLLKENGELVTVREFGFEEYERRN</sequence>
<dbReference type="SUPFAM" id="SSF51419">
    <property type="entry name" value="PLP-binding barrel"/>
    <property type="match status" value="1"/>
</dbReference>
<dbReference type="GO" id="GO:0009089">
    <property type="term" value="P:lysine biosynthetic process via diaminopimelate"/>
    <property type="evidence" value="ECO:0007669"/>
    <property type="project" value="TreeGrafter"/>
</dbReference>
<dbReference type="FunFam" id="3.20.20.10:FF:000012">
    <property type="entry name" value="Carboxynorspermidine/carboxyspermidine decarboxylase"/>
    <property type="match status" value="1"/>
</dbReference>
<organism evidence="13 14">
    <name type="scientific">Campylobacter rectus</name>
    <name type="common">Wolinella recta</name>
    <dbReference type="NCBI Taxonomy" id="203"/>
    <lineage>
        <taxon>Bacteria</taxon>
        <taxon>Pseudomonadati</taxon>
        <taxon>Campylobacterota</taxon>
        <taxon>Epsilonproteobacteria</taxon>
        <taxon>Campylobacterales</taxon>
        <taxon>Campylobacteraceae</taxon>
        <taxon>Campylobacter</taxon>
    </lineage>
</organism>
<dbReference type="InterPro" id="IPR029066">
    <property type="entry name" value="PLP-binding_barrel"/>
</dbReference>
<gene>
    <name evidence="13" type="primary">nspC</name>
    <name evidence="13" type="ORF">CRECT_0333</name>
</gene>
<dbReference type="CDD" id="cd06829">
    <property type="entry name" value="PLPDE_III_CANSDC"/>
    <property type="match status" value="1"/>
</dbReference>
<evidence type="ECO:0000313" key="14">
    <source>
        <dbReference type="Proteomes" id="UP000502377"/>
    </source>
</evidence>
<dbReference type="KEGG" id="crx:CRECT_0333"/>
<feature type="binding site" evidence="11">
    <location>
        <position position="276"/>
    </location>
    <ligand>
        <name>substrate</name>
    </ligand>
</feature>
<dbReference type="Proteomes" id="UP000502377">
    <property type="component" value="Chromosome"/>
</dbReference>
<dbReference type="EC" id="4.1.1.96" evidence="2"/>
<dbReference type="InterPro" id="IPR005730">
    <property type="entry name" value="Nsp_de-COase"/>
</dbReference>
<keyword evidence="4" id="KW-0210">Decarboxylase</keyword>
<dbReference type="AlphaFoldDB" id="A0A6G5QK36"/>
<keyword evidence="5" id="KW-0663">Pyridoxal phosphate</keyword>
<evidence type="ECO:0000256" key="11">
    <source>
        <dbReference type="PIRSR" id="PIRSR038941-1"/>
    </source>
</evidence>
<accession>A0A6G5QK36</accession>
<dbReference type="RefSeq" id="WP_004318674.1">
    <property type="nucleotide sequence ID" value="NZ_CP012543.1"/>
</dbReference>
<dbReference type="InterPro" id="IPR009006">
    <property type="entry name" value="Ala_racemase/Decarboxylase_C"/>
</dbReference>
<evidence type="ECO:0000256" key="5">
    <source>
        <dbReference type="ARBA" id="ARBA00022898"/>
    </source>
</evidence>
<keyword evidence="6" id="KW-0745">Spermidine biosynthesis</keyword>
<dbReference type="Pfam" id="PF00278">
    <property type="entry name" value="Orn_DAP_Arg_deC"/>
    <property type="match status" value="1"/>
</dbReference>
<reference evidence="13 14" key="1">
    <citation type="submission" date="2016-07" db="EMBL/GenBank/DDBJ databases">
        <title>Comparative genomics of the Campylobacter concisus group.</title>
        <authorList>
            <person name="Miller W.G."/>
            <person name="Yee E."/>
            <person name="Chapman M.H."/>
            <person name="Huynh S."/>
            <person name="Bono J.L."/>
            <person name="On S.L.W."/>
            <person name="StLeger J."/>
            <person name="Foster G."/>
            <person name="Parker C.T."/>
        </authorList>
    </citation>
    <scope>NUCLEOTIDE SEQUENCE [LARGE SCALE GENOMIC DNA]</scope>
    <source>
        <strain evidence="13 14">ATCC 33238</strain>
    </source>
</reference>
<evidence type="ECO:0000256" key="1">
    <source>
        <dbReference type="ARBA" id="ARBA00001933"/>
    </source>
</evidence>
<evidence type="ECO:0000256" key="10">
    <source>
        <dbReference type="ARBA" id="ARBA00047389"/>
    </source>
</evidence>